<evidence type="ECO:0000259" key="2">
    <source>
        <dbReference type="Pfam" id="PF01757"/>
    </source>
</evidence>
<reference evidence="3" key="2">
    <citation type="journal article" date="2021" name="PeerJ">
        <title>Extensive microbial diversity within the chicken gut microbiome revealed by metagenomics and culture.</title>
        <authorList>
            <person name="Gilroy R."/>
            <person name="Ravi A."/>
            <person name="Getino M."/>
            <person name="Pursley I."/>
            <person name="Horton D.L."/>
            <person name="Alikhan N.F."/>
            <person name="Baker D."/>
            <person name="Gharbi K."/>
            <person name="Hall N."/>
            <person name="Watson M."/>
            <person name="Adriaenssens E.M."/>
            <person name="Foster-Nyarko E."/>
            <person name="Jarju S."/>
            <person name="Secka A."/>
            <person name="Antonio M."/>
            <person name="Oren A."/>
            <person name="Chaudhuri R.R."/>
            <person name="La Ragione R."/>
            <person name="Hildebrand F."/>
            <person name="Pallen M.J."/>
        </authorList>
    </citation>
    <scope>NUCLEOTIDE SEQUENCE</scope>
    <source>
        <strain evidence="3">10192</strain>
    </source>
</reference>
<organism evidence="3 4">
    <name type="scientific">Candidatus Scatousia excrementipullorum</name>
    <dbReference type="NCBI Taxonomy" id="2840936"/>
    <lineage>
        <taxon>Bacteria</taxon>
        <taxon>Candidatus Scatousia</taxon>
    </lineage>
</organism>
<reference evidence="3" key="1">
    <citation type="submission" date="2020-10" db="EMBL/GenBank/DDBJ databases">
        <authorList>
            <person name="Gilroy R."/>
        </authorList>
    </citation>
    <scope>NUCLEOTIDE SEQUENCE</scope>
    <source>
        <strain evidence="3">10192</strain>
    </source>
</reference>
<feature type="transmembrane region" description="Helical" evidence="1">
    <location>
        <begin position="300"/>
        <end position="317"/>
    </location>
</feature>
<dbReference type="AlphaFoldDB" id="A0A9D9H007"/>
<evidence type="ECO:0000256" key="1">
    <source>
        <dbReference type="SAM" id="Phobius"/>
    </source>
</evidence>
<comment type="caution">
    <text evidence="3">The sequence shown here is derived from an EMBL/GenBank/DDBJ whole genome shotgun (WGS) entry which is preliminary data.</text>
</comment>
<dbReference type="InterPro" id="IPR052734">
    <property type="entry name" value="Nod_factor_acetyltransferase"/>
</dbReference>
<keyword evidence="3" id="KW-0808">Transferase</keyword>
<evidence type="ECO:0000313" key="3">
    <source>
        <dbReference type="EMBL" id="MBO8429953.1"/>
    </source>
</evidence>
<accession>A0A9D9H007</accession>
<proteinExistence type="predicted"/>
<feature type="transmembrane region" description="Helical" evidence="1">
    <location>
        <begin position="212"/>
        <end position="229"/>
    </location>
</feature>
<keyword evidence="1" id="KW-1133">Transmembrane helix</keyword>
<evidence type="ECO:0000313" key="4">
    <source>
        <dbReference type="Proteomes" id="UP000823632"/>
    </source>
</evidence>
<feature type="transmembrane region" description="Helical" evidence="1">
    <location>
        <begin position="178"/>
        <end position="200"/>
    </location>
</feature>
<dbReference type="GO" id="GO:0016747">
    <property type="term" value="F:acyltransferase activity, transferring groups other than amino-acyl groups"/>
    <property type="evidence" value="ECO:0007669"/>
    <property type="project" value="InterPro"/>
</dbReference>
<dbReference type="PANTHER" id="PTHR37312">
    <property type="entry name" value="MEMBRANE-BOUND ACYLTRANSFERASE YKRP-RELATED"/>
    <property type="match status" value="1"/>
</dbReference>
<dbReference type="InterPro" id="IPR002656">
    <property type="entry name" value="Acyl_transf_3_dom"/>
</dbReference>
<feature type="transmembrane region" description="Helical" evidence="1">
    <location>
        <begin position="337"/>
        <end position="357"/>
    </location>
</feature>
<feature type="transmembrane region" description="Helical" evidence="1">
    <location>
        <begin position="76"/>
        <end position="94"/>
    </location>
</feature>
<feature type="transmembrane region" description="Helical" evidence="1">
    <location>
        <begin position="38"/>
        <end position="56"/>
    </location>
</feature>
<gene>
    <name evidence="3" type="ORF">IAC76_01060</name>
</gene>
<dbReference type="PANTHER" id="PTHR37312:SF1">
    <property type="entry name" value="MEMBRANE-BOUND ACYLTRANSFERASE YKRP-RELATED"/>
    <property type="match status" value="1"/>
</dbReference>
<protein>
    <submittedName>
        <fullName evidence="3">Acyltransferase family protein</fullName>
    </submittedName>
</protein>
<keyword evidence="1" id="KW-0812">Transmembrane</keyword>
<sequence>MTVRWVRDMFSEKINLLKAFAILLVVSGHLEFSILGMFPPYSFQLALFFFISGMLFKEKYLNDTVTFVKRRLKSLILPYFLYEIFYVIVTYLIFHFTGKWWGEPVTWKNFFITPFLNGHQLELSCPLWFVPQLFITMTSFLFFMKFLFRVTQNKFVHLAIFLVFGFLTIPVIKSVPHTSINLLVFRTLYSMFFVYLGYFFMHHIKDKHDIFTPKWLGAILVFQSLLWLYNRDYDPTHGIGLSYVLVWARFDDQIIVPVLTSLTGIWASLYTINIVYPYFKDIKFLKYMGETTFHIMANHLLVMYLITAVFLKINGIPMAERALHNIYWIYNPVQTTFLYFVLTMVITTYAGVLQKYIKAKLFSAKQ</sequence>
<feature type="domain" description="Acyltransferase 3" evidence="2">
    <location>
        <begin position="13"/>
        <end position="348"/>
    </location>
</feature>
<name>A0A9D9H007_9BACT</name>
<feature type="transmembrane region" description="Helical" evidence="1">
    <location>
        <begin position="155"/>
        <end position="172"/>
    </location>
</feature>
<dbReference type="Pfam" id="PF01757">
    <property type="entry name" value="Acyl_transf_3"/>
    <property type="match status" value="1"/>
</dbReference>
<feature type="transmembrane region" description="Helical" evidence="1">
    <location>
        <begin position="254"/>
        <end position="279"/>
    </location>
</feature>
<dbReference type="EMBL" id="JADIND010000022">
    <property type="protein sequence ID" value="MBO8429953.1"/>
    <property type="molecule type" value="Genomic_DNA"/>
</dbReference>
<dbReference type="Proteomes" id="UP000823632">
    <property type="component" value="Unassembled WGS sequence"/>
</dbReference>
<keyword evidence="1" id="KW-0472">Membrane</keyword>
<feature type="transmembrane region" description="Helical" evidence="1">
    <location>
        <begin position="127"/>
        <end position="148"/>
    </location>
</feature>
<keyword evidence="3" id="KW-0012">Acyltransferase</keyword>